<dbReference type="SUPFAM" id="SSF55729">
    <property type="entry name" value="Acyl-CoA N-acyltransferases (Nat)"/>
    <property type="match status" value="1"/>
</dbReference>
<dbReference type="RefSeq" id="WP_021506031.1">
    <property type="nucleotide sequence ID" value="NZ_CP107573.1"/>
</dbReference>
<evidence type="ECO:0000313" key="3">
    <source>
        <dbReference type="Proteomes" id="UP000071979"/>
    </source>
</evidence>
<dbReference type="InterPro" id="IPR000182">
    <property type="entry name" value="GNAT_dom"/>
</dbReference>
<dbReference type="Proteomes" id="UP000071979">
    <property type="component" value="Unassembled WGS sequence"/>
</dbReference>
<evidence type="ECO:0000313" key="2">
    <source>
        <dbReference type="EMBL" id="KTS67692.1"/>
    </source>
</evidence>
<dbReference type="Gene3D" id="3.40.630.30">
    <property type="match status" value="1"/>
</dbReference>
<dbReference type="PANTHER" id="PTHR43792">
    <property type="entry name" value="GNAT FAMILY, PUTATIVE (AFU_ORTHOLOGUE AFUA_3G00765)-RELATED-RELATED"/>
    <property type="match status" value="1"/>
</dbReference>
<proteinExistence type="predicted"/>
<evidence type="ECO:0000259" key="1">
    <source>
        <dbReference type="PROSITE" id="PS51186"/>
    </source>
</evidence>
<dbReference type="GO" id="GO:0016747">
    <property type="term" value="F:acyltransferase activity, transferring groups other than amino-acyl groups"/>
    <property type="evidence" value="ECO:0007669"/>
    <property type="project" value="InterPro"/>
</dbReference>
<gene>
    <name evidence="2" type="ORF">SA3R_10145</name>
</gene>
<dbReference type="Pfam" id="PF13302">
    <property type="entry name" value="Acetyltransf_3"/>
    <property type="match status" value="1"/>
</dbReference>
<dbReference type="InterPro" id="IPR051531">
    <property type="entry name" value="N-acetyltransferase"/>
</dbReference>
<dbReference type="PROSITE" id="PS51186">
    <property type="entry name" value="GNAT"/>
    <property type="match status" value="1"/>
</dbReference>
<organism evidence="2 3">
    <name type="scientific">Pantoea dispersa</name>
    <dbReference type="NCBI Taxonomy" id="59814"/>
    <lineage>
        <taxon>Bacteria</taxon>
        <taxon>Pseudomonadati</taxon>
        <taxon>Pseudomonadota</taxon>
        <taxon>Gammaproteobacteria</taxon>
        <taxon>Enterobacterales</taxon>
        <taxon>Erwiniaceae</taxon>
        <taxon>Pantoea</taxon>
    </lineage>
</organism>
<accession>A0A8E1V859</accession>
<comment type="caution">
    <text evidence="2">The sequence shown here is derived from an EMBL/GenBank/DDBJ whole genome shotgun (WGS) entry which is preliminary data.</text>
</comment>
<dbReference type="AlphaFoldDB" id="A0A8E1V859"/>
<dbReference type="PANTHER" id="PTHR43792:SF1">
    <property type="entry name" value="N-ACETYLTRANSFERASE DOMAIN-CONTAINING PROTEIN"/>
    <property type="match status" value="1"/>
</dbReference>
<protein>
    <submittedName>
        <fullName evidence="2">Guanosine monophosphate synthetase</fullName>
    </submittedName>
</protein>
<feature type="domain" description="N-acetyltransferase" evidence="1">
    <location>
        <begin position="21"/>
        <end position="170"/>
    </location>
</feature>
<name>A0A8E1V859_9GAMM</name>
<dbReference type="InterPro" id="IPR016181">
    <property type="entry name" value="Acyl_CoA_acyltransferase"/>
</dbReference>
<sequence>MQAVIETERLRLEPFALSHLAGLRAMDDDPEIMRYINEGQVKSEDETLATIERVQQRWQRYGFSWWALREKSSDDIVGAACLQHLAHQEQAPLEIGWRLLRSSQGKGYATEAATAIVQFATGQIGVDYLVAVAHPENLASHRVMQRLGMRYRGIEQHYDQPCVVYELDIKSPPAHS</sequence>
<reference evidence="2 3" key="1">
    <citation type="journal article" date="2016" name="Front. Microbiol.">
        <title>Genomic Resource of Rice Seed Associated Bacteria.</title>
        <authorList>
            <person name="Midha S."/>
            <person name="Bansal K."/>
            <person name="Sharma S."/>
            <person name="Kumar N."/>
            <person name="Patil P.P."/>
            <person name="Chaudhry V."/>
            <person name="Patil P.B."/>
        </authorList>
    </citation>
    <scope>NUCLEOTIDE SEQUENCE [LARGE SCALE GENOMIC DNA]</scope>
    <source>
        <strain evidence="2 3">SA3</strain>
    </source>
</reference>
<dbReference type="EMBL" id="LDSE01000020">
    <property type="protein sequence ID" value="KTS67692.1"/>
    <property type="molecule type" value="Genomic_DNA"/>
</dbReference>